<keyword evidence="1" id="KW-0472">Membrane</keyword>
<feature type="domain" description="CAAX prenyl protease 2/Lysostaphin resistance protein A-like" evidence="2">
    <location>
        <begin position="141"/>
        <end position="219"/>
    </location>
</feature>
<proteinExistence type="predicted"/>
<organism evidence="3 4">
    <name type="scientific">Candidatus Giovannonibacteria bacterium RIFCSPLOWO2_01_FULL_45_34</name>
    <dbReference type="NCBI Taxonomy" id="1798351"/>
    <lineage>
        <taxon>Bacteria</taxon>
        <taxon>Candidatus Giovannoniibacteriota</taxon>
    </lineage>
</organism>
<accession>A0A1F5WZJ2</accession>
<dbReference type="GO" id="GO:0080120">
    <property type="term" value="P:CAAX-box protein maturation"/>
    <property type="evidence" value="ECO:0007669"/>
    <property type="project" value="UniProtKB-ARBA"/>
</dbReference>
<sequence>MWDWTRDGDLKNAYGALSRFEKILLFLWASVLVLSRLADDSQTYMFVGKVLGAAGLSYDTAFTFLSVLVLGIFLTRPDFIKTVFARPRFDFKILWSSWWALALVAVLTVLGVYSAFLVYSCNEVVVSMGRTALSAKAVDRLFEALNEEVAFRLALFYAVSLISRSGGFIFSVFFFALAHGNNNCYAHNMLFAGVLYQFLVLWTGSLSAPLVLHLFANSMIYFLSKGF</sequence>
<comment type="caution">
    <text evidence="3">The sequence shown here is derived from an EMBL/GenBank/DDBJ whole genome shotgun (WGS) entry which is preliminary data.</text>
</comment>
<protein>
    <recommendedName>
        <fullName evidence="2">CAAX prenyl protease 2/Lysostaphin resistance protein A-like domain-containing protein</fullName>
    </recommendedName>
</protein>
<evidence type="ECO:0000259" key="2">
    <source>
        <dbReference type="Pfam" id="PF02517"/>
    </source>
</evidence>
<reference evidence="3 4" key="1">
    <citation type="journal article" date="2016" name="Nat. Commun.">
        <title>Thousands of microbial genomes shed light on interconnected biogeochemical processes in an aquifer system.</title>
        <authorList>
            <person name="Anantharaman K."/>
            <person name="Brown C.T."/>
            <person name="Hug L.A."/>
            <person name="Sharon I."/>
            <person name="Castelle C.J."/>
            <person name="Probst A.J."/>
            <person name="Thomas B.C."/>
            <person name="Singh A."/>
            <person name="Wilkins M.J."/>
            <person name="Karaoz U."/>
            <person name="Brodie E.L."/>
            <person name="Williams K.H."/>
            <person name="Hubbard S.S."/>
            <person name="Banfield J.F."/>
        </authorList>
    </citation>
    <scope>NUCLEOTIDE SEQUENCE [LARGE SCALE GENOMIC DNA]</scope>
</reference>
<keyword evidence="1" id="KW-0812">Transmembrane</keyword>
<keyword evidence="1" id="KW-1133">Transmembrane helix</keyword>
<feature type="transmembrane region" description="Helical" evidence="1">
    <location>
        <begin position="20"/>
        <end position="38"/>
    </location>
</feature>
<feature type="transmembrane region" description="Helical" evidence="1">
    <location>
        <begin position="50"/>
        <end position="74"/>
    </location>
</feature>
<feature type="transmembrane region" description="Helical" evidence="1">
    <location>
        <begin position="95"/>
        <end position="119"/>
    </location>
</feature>
<evidence type="ECO:0000313" key="3">
    <source>
        <dbReference type="EMBL" id="OGF81054.1"/>
    </source>
</evidence>
<dbReference type="Pfam" id="PF02517">
    <property type="entry name" value="Rce1-like"/>
    <property type="match status" value="1"/>
</dbReference>
<dbReference type="GO" id="GO:0004175">
    <property type="term" value="F:endopeptidase activity"/>
    <property type="evidence" value="ECO:0007669"/>
    <property type="project" value="UniProtKB-ARBA"/>
</dbReference>
<name>A0A1F5WZJ2_9BACT</name>
<dbReference type="InterPro" id="IPR003675">
    <property type="entry name" value="Rce1/LyrA-like_dom"/>
</dbReference>
<evidence type="ECO:0000256" key="1">
    <source>
        <dbReference type="SAM" id="Phobius"/>
    </source>
</evidence>
<dbReference type="AlphaFoldDB" id="A0A1F5WZJ2"/>
<feature type="transmembrane region" description="Helical" evidence="1">
    <location>
        <begin position="190"/>
        <end position="216"/>
    </location>
</feature>
<gene>
    <name evidence="3" type="ORF">A2930_03300</name>
</gene>
<dbReference type="STRING" id="1798351.A2930_03300"/>
<feature type="transmembrane region" description="Helical" evidence="1">
    <location>
        <begin position="154"/>
        <end position="178"/>
    </location>
</feature>
<dbReference type="Proteomes" id="UP000178114">
    <property type="component" value="Unassembled WGS sequence"/>
</dbReference>
<dbReference type="EMBL" id="MFID01000019">
    <property type="protein sequence ID" value="OGF81054.1"/>
    <property type="molecule type" value="Genomic_DNA"/>
</dbReference>
<evidence type="ECO:0000313" key="4">
    <source>
        <dbReference type="Proteomes" id="UP000178114"/>
    </source>
</evidence>